<reference evidence="1" key="2">
    <citation type="journal article" date="2015" name="Data Brief">
        <title>Shoot transcriptome of the giant reed, Arundo donax.</title>
        <authorList>
            <person name="Barrero R.A."/>
            <person name="Guerrero F.D."/>
            <person name="Moolhuijzen P."/>
            <person name="Goolsby J.A."/>
            <person name="Tidwell J."/>
            <person name="Bellgard S.E."/>
            <person name="Bellgard M.I."/>
        </authorList>
    </citation>
    <scope>NUCLEOTIDE SEQUENCE</scope>
    <source>
        <tissue evidence="1">Shoot tissue taken approximately 20 cm above the soil surface</tissue>
    </source>
</reference>
<dbReference type="PANTHER" id="PTHR43019">
    <property type="entry name" value="SERINE ENDOPROTEASE DEGS"/>
    <property type="match status" value="1"/>
</dbReference>
<dbReference type="SUPFAM" id="SSF50494">
    <property type="entry name" value="Trypsin-like serine proteases"/>
    <property type="match status" value="1"/>
</dbReference>
<proteinExistence type="predicted"/>
<dbReference type="Pfam" id="PF13365">
    <property type="entry name" value="Trypsin_2"/>
    <property type="match status" value="1"/>
</dbReference>
<name>A0A0A8YFM6_ARUDO</name>
<dbReference type="EMBL" id="GBRH01275873">
    <property type="protein sequence ID" value="JAD22022.1"/>
    <property type="molecule type" value="Transcribed_RNA"/>
</dbReference>
<dbReference type="InterPro" id="IPR043504">
    <property type="entry name" value="Peptidase_S1_PA_chymotrypsin"/>
</dbReference>
<dbReference type="AlphaFoldDB" id="A0A0A8YFM6"/>
<evidence type="ECO:0008006" key="2">
    <source>
        <dbReference type="Google" id="ProtNLM"/>
    </source>
</evidence>
<protein>
    <recommendedName>
        <fullName evidence="2">Serine protease</fullName>
    </recommendedName>
</protein>
<reference evidence="1" key="1">
    <citation type="submission" date="2014-09" db="EMBL/GenBank/DDBJ databases">
        <authorList>
            <person name="Magalhaes I.L.F."/>
            <person name="Oliveira U."/>
            <person name="Santos F.R."/>
            <person name="Vidigal T.H.D.A."/>
            <person name="Brescovit A.D."/>
            <person name="Santos A.J."/>
        </authorList>
    </citation>
    <scope>NUCLEOTIDE SEQUENCE</scope>
    <source>
        <tissue evidence="1">Shoot tissue taken approximately 20 cm above the soil surface</tissue>
    </source>
</reference>
<sequence>MNIQKSAQEIFDKYSKSVVLILREKESGNQERGNRRHFSVGTGFIIGRKGTSYLVMTCRHLIGGESSKPLSDYKLSVRIPRETKEYKAMNVRDDVDSDLAIIQINGVTQDCPVLHFGDLEDVAPETPVFQFGYIVKSAEDLHLDPSICPGTITTPLLEGGPGGIQDVVYNVSSKHGASGSAVMLSNNKVIGVHHVIQPGTHVSFARSSETVKAIMKNWLRIINETTTIEEMIEQML</sequence>
<dbReference type="InterPro" id="IPR009003">
    <property type="entry name" value="Peptidase_S1_PA"/>
</dbReference>
<evidence type="ECO:0000313" key="1">
    <source>
        <dbReference type="EMBL" id="JAD22022.1"/>
    </source>
</evidence>
<dbReference type="PANTHER" id="PTHR43019:SF23">
    <property type="entry name" value="PROTEASE DO-LIKE 5, CHLOROPLASTIC"/>
    <property type="match status" value="1"/>
</dbReference>
<accession>A0A0A8YFM6</accession>
<organism evidence="1">
    <name type="scientific">Arundo donax</name>
    <name type="common">Giant reed</name>
    <name type="synonym">Donax arundinaceus</name>
    <dbReference type="NCBI Taxonomy" id="35708"/>
    <lineage>
        <taxon>Eukaryota</taxon>
        <taxon>Viridiplantae</taxon>
        <taxon>Streptophyta</taxon>
        <taxon>Embryophyta</taxon>
        <taxon>Tracheophyta</taxon>
        <taxon>Spermatophyta</taxon>
        <taxon>Magnoliopsida</taxon>
        <taxon>Liliopsida</taxon>
        <taxon>Poales</taxon>
        <taxon>Poaceae</taxon>
        <taxon>PACMAD clade</taxon>
        <taxon>Arundinoideae</taxon>
        <taxon>Arundineae</taxon>
        <taxon>Arundo</taxon>
    </lineage>
</organism>
<dbReference type="Gene3D" id="2.40.10.10">
    <property type="entry name" value="Trypsin-like serine proteases"/>
    <property type="match status" value="2"/>
</dbReference>